<dbReference type="Proteomes" id="UP000746535">
    <property type="component" value="Unassembled WGS sequence"/>
</dbReference>
<comment type="caution">
    <text evidence="1">The sequence shown here is derived from an EMBL/GenBank/DDBJ whole genome shotgun (WGS) entry which is preliminary data.</text>
</comment>
<protein>
    <submittedName>
        <fullName evidence="1">Lipopolysaccharide kinase</fullName>
    </submittedName>
</protein>
<proteinExistence type="predicted"/>
<dbReference type="GO" id="GO:0016301">
    <property type="term" value="F:kinase activity"/>
    <property type="evidence" value="ECO:0007669"/>
    <property type="project" value="UniProtKB-KW"/>
</dbReference>
<dbReference type="Pfam" id="PF06293">
    <property type="entry name" value="Kdo"/>
    <property type="match status" value="1"/>
</dbReference>
<organism evidence="1 2">
    <name type="scientific">Pseudomonas quercus</name>
    <dbReference type="NCBI Taxonomy" id="2722792"/>
    <lineage>
        <taxon>Bacteria</taxon>
        <taxon>Pseudomonadati</taxon>
        <taxon>Pseudomonadota</taxon>
        <taxon>Gammaproteobacteria</taxon>
        <taxon>Pseudomonadales</taxon>
        <taxon>Pseudomonadaceae</taxon>
        <taxon>Pseudomonas</taxon>
    </lineage>
</organism>
<evidence type="ECO:0000313" key="1">
    <source>
        <dbReference type="EMBL" id="NJP02401.1"/>
    </source>
</evidence>
<accession>A0ABX0YG46</accession>
<dbReference type="PIRSF" id="PIRSF026326">
    <property type="entry name" value="InaA"/>
    <property type="match status" value="1"/>
</dbReference>
<sequence length="250" mass="28758">MKPFIAPSDQPLLASHGLTDFEALWALPLSAVDEANVGRGGWSQVFRLDVGTQGFYLKRQANYLTRSLRHPLGEPTVTREFRNIRRYEQLSVPALEASYFAERRQGSEWQAMLLTRALDDWSELGAWLAQWPVLTPTRRAKLVEACGELARRLHSAGMVHGCFYPKHIFLRAEGDAFEARLIDLEKTRTAWLGQRDRVRDLEPLLRRATAWSEADIRGFLATYLQAPATDTRVTAWMEQLLVRRRHKETR</sequence>
<name>A0ABX0YG46_9PSED</name>
<dbReference type="InterPro" id="IPR011009">
    <property type="entry name" value="Kinase-like_dom_sf"/>
</dbReference>
<gene>
    <name evidence="1" type="ORF">HBH25_16250</name>
</gene>
<dbReference type="SUPFAM" id="SSF56112">
    <property type="entry name" value="Protein kinase-like (PK-like)"/>
    <property type="match status" value="1"/>
</dbReference>
<keyword evidence="1" id="KW-0808">Transferase</keyword>
<evidence type="ECO:0000313" key="2">
    <source>
        <dbReference type="Proteomes" id="UP000746535"/>
    </source>
</evidence>
<keyword evidence="2" id="KW-1185">Reference proteome</keyword>
<reference evidence="1 2" key="1">
    <citation type="submission" date="2020-03" db="EMBL/GenBank/DDBJ databases">
        <authorList>
            <person name="Wang L."/>
            <person name="He N."/>
            <person name="Li Y."/>
            <person name="Fang Y."/>
            <person name="Zhang F."/>
        </authorList>
    </citation>
    <scope>NUCLEOTIDE SEQUENCE [LARGE SCALE GENOMIC DNA]</scope>
    <source>
        <strain evidence="2">hsmgli-8</strain>
    </source>
</reference>
<dbReference type="InterPro" id="IPR027023">
    <property type="entry name" value="Put_LipoPS_kinase_InaA"/>
</dbReference>
<keyword evidence="1" id="KW-0418">Kinase</keyword>
<dbReference type="RefSeq" id="WP_168084984.1">
    <property type="nucleotide sequence ID" value="NZ_JAAVJI010000010.1"/>
</dbReference>
<dbReference type="EMBL" id="JAAVJI010000010">
    <property type="protein sequence ID" value="NJP02401.1"/>
    <property type="molecule type" value="Genomic_DNA"/>
</dbReference>